<dbReference type="AlphaFoldDB" id="A0A9D1TXK7"/>
<reference evidence="2" key="1">
    <citation type="journal article" date="2021" name="PeerJ">
        <title>Extensive microbial diversity within the chicken gut microbiome revealed by metagenomics and culture.</title>
        <authorList>
            <person name="Gilroy R."/>
            <person name="Ravi A."/>
            <person name="Getino M."/>
            <person name="Pursley I."/>
            <person name="Horton D.L."/>
            <person name="Alikhan N.F."/>
            <person name="Baker D."/>
            <person name="Gharbi K."/>
            <person name="Hall N."/>
            <person name="Watson M."/>
            <person name="Adriaenssens E.M."/>
            <person name="Foster-Nyarko E."/>
            <person name="Jarju S."/>
            <person name="Secka A."/>
            <person name="Antonio M."/>
            <person name="Oren A."/>
            <person name="Chaudhuri R.R."/>
            <person name="La Ragione R."/>
            <person name="Hildebrand F."/>
            <person name="Pallen M.J."/>
        </authorList>
    </citation>
    <scope>NUCLEOTIDE SEQUENCE</scope>
    <source>
        <strain evidence="2">ChiHcolR34-3080</strain>
    </source>
</reference>
<accession>A0A9D1TXK7</accession>
<dbReference type="InterPro" id="IPR025962">
    <property type="entry name" value="SdpI/YhfL"/>
</dbReference>
<dbReference type="GO" id="GO:0009636">
    <property type="term" value="P:response to toxic substance"/>
    <property type="evidence" value="ECO:0007669"/>
    <property type="project" value="TreeGrafter"/>
</dbReference>
<protein>
    <submittedName>
        <fullName evidence="2">SdpI family protein</fullName>
    </submittedName>
</protein>
<feature type="transmembrane region" description="Helical" evidence="1">
    <location>
        <begin position="33"/>
        <end position="49"/>
    </location>
</feature>
<dbReference type="Pfam" id="PF13630">
    <property type="entry name" value="SdpI"/>
    <property type="match status" value="1"/>
</dbReference>
<feature type="transmembrane region" description="Helical" evidence="1">
    <location>
        <begin position="145"/>
        <end position="161"/>
    </location>
</feature>
<dbReference type="EMBL" id="DXHQ01000126">
    <property type="protein sequence ID" value="HIW09830.1"/>
    <property type="molecule type" value="Genomic_DNA"/>
</dbReference>
<keyword evidence="1" id="KW-0472">Membrane</keyword>
<sequence>MKKILTEHKGKLILSSLVTLLPALAGWRLAWEAAALLAAHWLVLLIVFADRRNRENQSRKAIGLIFWVMPFVSLLTGGATVMLERGVRSAGALSSLMALGFGLLFILLGNYMPKFRQNSFMGIRVKWTLENEANWNATHRFGGKVWVAGGFACLAGALLPVQAMGVVFPAVLLVIMALPIAYSYHYDKVQPAAERTARPPIPPAQRWAARLIVAGVAVFAVWTLLMGSAEVRYGESSFTVAASGWEDLTVPYSDIAAVDYLPAEAVPDGGVRTYGLGNLRVGFGHFSNDAYGDYTRYTYRSCGDCVRLTTASGRTILLNGPDQAATRAIYETLRGQLGG</sequence>
<feature type="transmembrane region" description="Helical" evidence="1">
    <location>
        <begin position="61"/>
        <end position="83"/>
    </location>
</feature>
<evidence type="ECO:0000256" key="1">
    <source>
        <dbReference type="SAM" id="Phobius"/>
    </source>
</evidence>
<dbReference type="Proteomes" id="UP000823933">
    <property type="component" value="Unassembled WGS sequence"/>
</dbReference>
<name>A0A9D1TXK7_9FIRM</name>
<evidence type="ECO:0000313" key="2">
    <source>
        <dbReference type="EMBL" id="HIW09830.1"/>
    </source>
</evidence>
<organism evidence="2 3">
    <name type="scientific">Candidatus Faecalibacterium intestinigallinarum</name>
    <dbReference type="NCBI Taxonomy" id="2838581"/>
    <lineage>
        <taxon>Bacteria</taxon>
        <taxon>Bacillati</taxon>
        <taxon>Bacillota</taxon>
        <taxon>Clostridia</taxon>
        <taxon>Eubacteriales</taxon>
        <taxon>Oscillospiraceae</taxon>
        <taxon>Faecalibacterium</taxon>
    </lineage>
</organism>
<gene>
    <name evidence="2" type="ORF">H9890_10595</name>
</gene>
<keyword evidence="1" id="KW-1133">Transmembrane helix</keyword>
<comment type="caution">
    <text evidence="2">The sequence shown here is derived from an EMBL/GenBank/DDBJ whole genome shotgun (WGS) entry which is preliminary data.</text>
</comment>
<feature type="transmembrane region" description="Helical" evidence="1">
    <location>
        <begin position="207"/>
        <end position="227"/>
    </location>
</feature>
<dbReference type="PANTHER" id="PTHR37810:SF5">
    <property type="entry name" value="IMMUNITY PROTEIN SDPI"/>
    <property type="match status" value="1"/>
</dbReference>
<dbReference type="PANTHER" id="PTHR37810">
    <property type="entry name" value="IMMUNITY PROTEIN SDPI"/>
    <property type="match status" value="1"/>
</dbReference>
<reference evidence="2" key="2">
    <citation type="submission" date="2021-04" db="EMBL/GenBank/DDBJ databases">
        <authorList>
            <person name="Gilroy R."/>
        </authorList>
    </citation>
    <scope>NUCLEOTIDE SEQUENCE</scope>
    <source>
        <strain evidence="2">ChiHcolR34-3080</strain>
    </source>
</reference>
<feature type="transmembrane region" description="Helical" evidence="1">
    <location>
        <begin position="167"/>
        <end position="186"/>
    </location>
</feature>
<keyword evidence="1" id="KW-0812">Transmembrane</keyword>
<evidence type="ECO:0000313" key="3">
    <source>
        <dbReference type="Proteomes" id="UP000823933"/>
    </source>
</evidence>
<proteinExistence type="predicted"/>
<feature type="transmembrane region" description="Helical" evidence="1">
    <location>
        <begin position="89"/>
        <end position="111"/>
    </location>
</feature>